<dbReference type="RefSeq" id="WP_258858050.1">
    <property type="nucleotide sequence ID" value="NZ_JANUGV010000007.1"/>
</dbReference>
<feature type="transmembrane region" description="Helical" evidence="1">
    <location>
        <begin position="184"/>
        <end position="202"/>
    </location>
</feature>
<feature type="transmembrane region" description="Helical" evidence="1">
    <location>
        <begin position="250"/>
        <end position="267"/>
    </location>
</feature>
<feature type="transmembrane region" description="Helical" evidence="1">
    <location>
        <begin position="156"/>
        <end position="177"/>
    </location>
</feature>
<feature type="transmembrane region" description="Helical" evidence="1">
    <location>
        <begin position="106"/>
        <end position="136"/>
    </location>
</feature>
<evidence type="ECO:0000313" key="3">
    <source>
        <dbReference type="EMBL" id="MCS0610466.1"/>
    </source>
</evidence>
<dbReference type="Gene3D" id="1.10.390.10">
    <property type="entry name" value="Neutral Protease Domain 2"/>
    <property type="match status" value="1"/>
</dbReference>
<keyword evidence="1" id="KW-0812">Transmembrane</keyword>
<feature type="transmembrane region" description="Helical" evidence="1">
    <location>
        <begin position="21"/>
        <end position="43"/>
    </location>
</feature>
<feature type="domain" description="Peptidase M1 membrane alanine aminopeptidase" evidence="2">
    <location>
        <begin position="875"/>
        <end position="1051"/>
    </location>
</feature>
<dbReference type="GO" id="GO:0004177">
    <property type="term" value="F:aminopeptidase activity"/>
    <property type="evidence" value="ECO:0007669"/>
    <property type="project" value="UniProtKB-KW"/>
</dbReference>
<reference evidence="3 4" key="1">
    <citation type="submission" date="2022-08" db="EMBL/GenBank/DDBJ databases">
        <title>Reclassification of Massilia species as members of the genera Telluria, Duganella, Pseudoduganella, Mokoshia gen. nov. and Zemynaea gen. nov. using orthogonal and non-orthogonal genome-based approaches.</title>
        <authorList>
            <person name="Bowman J.P."/>
        </authorList>
    </citation>
    <scope>NUCLEOTIDE SEQUENCE [LARGE SCALE GENOMIC DNA]</scope>
    <source>
        <strain evidence="3 4">JCM 31607</strain>
    </source>
</reference>
<feature type="transmembrane region" description="Helical" evidence="1">
    <location>
        <begin position="63"/>
        <end position="85"/>
    </location>
</feature>
<dbReference type="Proteomes" id="UP001205861">
    <property type="component" value="Unassembled WGS sequence"/>
</dbReference>
<keyword evidence="1" id="KW-1133">Transmembrane helix</keyword>
<feature type="transmembrane region" description="Helical" evidence="1">
    <location>
        <begin position="368"/>
        <end position="386"/>
    </location>
</feature>
<comment type="caution">
    <text evidence="3">The sequence shown here is derived from an EMBL/GenBank/DDBJ whole genome shotgun (WGS) entry which is preliminary data.</text>
</comment>
<keyword evidence="3" id="KW-0031">Aminopeptidase</keyword>
<evidence type="ECO:0000313" key="4">
    <source>
        <dbReference type="Proteomes" id="UP001205861"/>
    </source>
</evidence>
<gene>
    <name evidence="3" type="ORF">NX773_20050</name>
</gene>
<keyword evidence="1" id="KW-0472">Membrane</keyword>
<keyword evidence="3" id="KW-0378">Hydrolase</keyword>
<keyword evidence="4" id="KW-1185">Reference proteome</keyword>
<dbReference type="EMBL" id="JANUGV010000007">
    <property type="protein sequence ID" value="MCS0610466.1"/>
    <property type="molecule type" value="Genomic_DNA"/>
</dbReference>
<protein>
    <submittedName>
        <fullName evidence="3">M1 family aminopeptidase</fullName>
    </submittedName>
</protein>
<dbReference type="InterPro" id="IPR027268">
    <property type="entry name" value="Peptidase_M4/M1_CTD_sf"/>
</dbReference>
<name>A0ABT2BPN0_9BURK</name>
<keyword evidence="3" id="KW-0645">Protease</keyword>
<dbReference type="InterPro" id="IPR014782">
    <property type="entry name" value="Peptidase_M1_dom"/>
</dbReference>
<feature type="transmembrane region" description="Helical" evidence="1">
    <location>
        <begin position="326"/>
        <end position="348"/>
    </location>
</feature>
<evidence type="ECO:0000256" key="1">
    <source>
        <dbReference type="SAM" id="Phobius"/>
    </source>
</evidence>
<proteinExistence type="predicted"/>
<feature type="transmembrane region" description="Helical" evidence="1">
    <location>
        <begin position="446"/>
        <end position="468"/>
    </location>
</feature>
<organism evidence="3 4">
    <name type="scientific">Massilia solisilvae</name>
    <dbReference type="NCBI Taxonomy" id="1811225"/>
    <lineage>
        <taxon>Bacteria</taxon>
        <taxon>Pseudomonadati</taxon>
        <taxon>Pseudomonadota</taxon>
        <taxon>Betaproteobacteria</taxon>
        <taxon>Burkholderiales</taxon>
        <taxon>Oxalobacteraceae</taxon>
        <taxon>Telluria group</taxon>
        <taxon>Massilia</taxon>
    </lineage>
</organism>
<sequence>MRAIFEIALFEAKQRLRMLSTWVYFLIFLALAMLWMAAAGGVFKDAVVSFGARVAINAPRSIAISSAVLGSFGVIVIAAMMGRAVQQDFEREMHHFFFSAPIGKHAYVFGRFLGAFAVLAIVFASIPLGALAAGWIPGIDPDKLGPIRASTYLQPYLLTLLPNLFIFGAIFFVLAALTRRMLPVYVASVVMLVGYIVAPSLARDLDYKTLAALIDPFGTTALIRLTEYWTVAERNARAVPFEGVYLMNRLIWAGFGLVVLVLGYWRFSFVGSVDAGGKARGNAQAPLALSHAAVDTRETPDFARRSLGLLLLRASWYSVRESVKNIYFAVIALAGVLALVASSLNLGSLFGTNTYPVTYQILDMIREVYSLFMIVVTTLYAGELVWREREARMAQMVDALPVPSWVALLGKTIGLIALQALMLAIAMVTGMGIQLARGYFSLEPGLYLQGLFGVMLPEYALIAVLAIAAQVVINHKYLAYFALILYYIALITFGSLGLDHPLVLYGVTPEFTYSAMNGVGHHLVRERAFLLYWSGAALMLLSVSLLLWPRGTNEDFRSRLRAARRCLTPGVLASFGLGLAVFVGMGGLLCYNLEIAGNYQTAFAREEQRAQYELRYKRYASLPQPRITGTDLQVDIAPATRSLMVKGVYELENRTGQPLRDVILYQDRSAAFKPSFSQPATLVASDRQLGFYHYRLAQPLASGQRMTLSYTLIWAPGGVLGLGQDTPVVGNGTFFTNEILPHIGYREEAELVDARDRKRHGLPPRERMAARDDAASQSINQVGPDADWIRFDAVVSTSADQVAIAPGELQQEWIANGRRFFHYRMTKPILNFYAFQSARYEVRHDRWGDVAIDVYYHPGHDYNVDRMIRGAKAALSYGSQRFSPYQYHELRIVEFPRYAQFAQSFPGMIPFSESMGFIAKVDDDSPKDIDYPYYITAHEVAHQWWGHQLMAAHTRGGTVLSETLAEYTALMVMQHTYGPAKMRRFLRYDLDRYLMGRAHESRKELPLAQNENQDYIHYRKGSLAMYLLQDLLGEDKVDQALQGILARHAYHGNPYPNATVLVDALRAITPPDKAYLIDDLFESIVLYENRADSAVAHKRPDGKYEVVLHATAGKVRAGELGDEQPAALRDYIEFGVDDKNGSPIVRERRLVTGREQQVTLVVDRMPARAGIDPDNKLIDRKPADNMVSVEVR</sequence>
<accession>A0ABT2BPN0</accession>
<dbReference type="SUPFAM" id="SSF55486">
    <property type="entry name" value="Metalloproteases ('zincins'), catalytic domain"/>
    <property type="match status" value="1"/>
</dbReference>
<dbReference type="Pfam" id="PF01433">
    <property type="entry name" value="Peptidase_M1"/>
    <property type="match status" value="1"/>
</dbReference>
<feature type="transmembrane region" description="Helical" evidence="1">
    <location>
        <begin position="406"/>
        <end position="426"/>
    </location>
</feature>
<evidence type="ECO:0000259" key="2">
    <source>
        <dbReference type="Pfam" id="PF01433"/>
    </source>
</evidence>
<feature type="transmembrane region" description="Helical" evidence="1">
    <location>
        <begin position="569"/>
        <end position="589"/>
    </location>
</feature>
<feature type="transmembrane region" description="Helical" evidence="1">
    <location>
        <begin position="477"/>
        <end position="498"/>
    </location>
</feature>
<feature type="transmembrane region" description="Helical" evidence="1">
    <location>
        <begin position="530"/>
        <end position="548"/>
    </location>
</feature>